<keyword evidence="2" id="KW-1185">Reference proteome</keyword>
<dbReference type="EMBL" id="MK061408">
    <property type="protein sequence ID" value="AZF93474.1"/>
    <property type="molecule type" value="Genomic_DNA"/>
</dbReference>
<sequence length="116" mass="13142">MKTEVVSTHQLREGDVILDHGMRLRIDQAINVSKAHPVEDDDRGACLWTRALVENFAEIEAKADDGHDIARTLRSFIRSDMSPDGHRARNALAPDTEPRWTIQGNGWARWTRVVEA</sequence>
<dbReference type="GeneID" id="64947517"/>
<gene>
    <name evidence="1" type="primary">90</name>
    <name evidence="1" type="ORF">SEA_CENTAUR_90</name>
</gene>
<evidence type="ECO:0000313" key="1">
    <source>
        <dbReference type="EMBL" id="AZF93474.1"/>
    </source>
</evidence>
<organism evidence="1 2">
    <name type="scientific">Mycobacterium phage Centaur</name>
    <dbReference type="NCBI Taxonomy" id="2488784"/>
    <lineage>
        <taxon>Viruses</taxon>
        <taxon>Duplodnaviria</taxon>
        <taxon>Heunggongvirae</taxon>
        <taxon>Uroviricota</taxon>
        <taxon>Caudoviricetes</taxon>
        <taxon>Turbidovirus</taxon>
        <taxon>Turbidovirus centaur</taxon>
    </lineage>
</organism>
<name>A0A3G8FF86_9CAUD</name>
<dbReference type="RefSeq" id="YP_010063705.1">
    <property type="nucleotide sequence ID" value="NC_054808.1"/>
</dbReference>
<proteinExistence type="predicted"/>
<dbReference type="KEGG" id="vg:64947517"/>
<evidence type="ECO:0000313" key="2">
    <source>
        <dbReference type="Proteomes" id="UP000273202"/>
    </source>
</evidence>
<dbReference type="Proteomes" id="UP000273202">
    <property type="component" value="Segment"/>
</dbReference>
<reference evidence="1 2" key="1">
    <citation type="submission" date="2018-10" db="EMBL/GenBank/DDBJ databases">
        <authorList>
            <person name="Staples A.K."/>
            <person name="Chhabra S.A."/>
            <person name="Chang S.T."/>
            <person name="Gover H.T."/>
            <person name="Sandhu A."/>
            <person name="Gaffney B.L."/>
            <person name="King R.A."/>
            <person name="Rinehart C.A."/>
            <person name="Rowland N.S."/>
            <person name="Garlena R.A."/>
            <person name="Russell D.A."/>
            <person name="Pope W.H."/>
            <person name="Jacobs-Sera D."/>
            <person name="Hendrix R.W."/>
            <person name="Hatfull G.F."/>
        </authorList>
    </citation>
    <scope>NUCLEOTIDE SEQUENCE [LARGE SCALE GENOMIC DNA]</scope>
</reference>
<accession>A0A3G8FF86</accession>
<protein>
    <submittedName>
        <fullName evidence="1">Uncharacterized protein</fullName>
    </submittedName>
</protein>